<keyword evidence="12" id="KW-1185">Reference proteome</keyword>
<dbReference type="Proteomes" id="UP000306192">
    <property type="component" value="Unassembled WGS sequence"/>
</dbReference>
<dbReference type="GO" id="GO:0005737">
    <property type="term" value="C:cytoplasm"/>
    <property type="evidence" value="ECO:0007669"/>
    <property type="project" value="TreeGrafter"/>
</dbReference>
<dbReference type="NCBIfam" id="TIGR01313">
    <property type="entry name" value="therm_gnt_kin"/>
    <property type="match status" value="1"/>
</dbReference>
<evidence type="ECO:0000256" key="3">
    <source>
        <dbReference type="ARBA" id="ARBA00012054"/>
    </source>
</evidence>
<dbReference type="CDD" id="cd02021">
    <property type="entry name" value="GntK"/>
    <property type="match status" value="1"/>
</dbReference>
<evidence type="ECO:0000256" key="6">
    <source>
        <dbReference type="ARBA" id="ARBA00022777"/>
    </source>
</evidence>
<comment type="pathway">
    <text evidence="1">Carbohydrate acid metabolism.</text>
</comment>
<comment type="catalytic activity">
    <reaction evidence="9 10">
        <text>D-gluconate + ATP = 6-phospho-D-gluconate + ADP + H(+)</text>
        <dbReference type="Rhea" id="RHEA:19433"/>
        <dbReference type="ChEBI" id="CHEBI:15378"/>
        <dbReference type="ChEBI" id="CHEBI:18391"/>
        <dbReference type="ChEBI" id="CHEBI:30616"/>
        <dbReference type="ChEBI" id="CHEBI:58759"/>
        <dbReference type="ChEBI" id="CHEBI:456216"/>
        <dbReference type="EC" id="2.7.1.12"/>
    </reaction>
</comment>
<dbReference type="Gene3D" id="3.40.50.300">
    <property type="entry name" value="P-loop containing nucleotide triphosphate hydrolases"/>
    <property type="match status" value="1"/>
</dbReference>
<comment type="similarity">
    <text evidence="2 10">Belongs to the gluconokinase GntK/GntV family.</text>
</comment>
<evidence type="ECO:0000256" key="8">
    <source>
        <dbReference type="ARBA" id="ARBA00023064"/>
    </source>
</evidence>
<keyword evidence="8" id="KW-0311">Gluconate utilization</keyword>
<dbReference type="InterPro" id="IPR031322">
    <property type="entry name" value="Shikimate/glucono_kinase"/>
</dbReference>
<evidence type="ECO:0000256" key="4">
    <source>
        <dbReference type="ARBA" id="ARBA00022679"/>
    </source>
</evidence>
<proteinExistence type="inferred from homology"/>
<evidence type="ECO:0000256" key="5">
    <source>
        <dbReference type="ARBA" id="ARBA00022741"/>
    </source>
</evidence>
<dbReference type="AlphaFoldDB" id="A0A4T2BKZ5"/>
<dbReference type="EMBL" id="QYRT01000056">
    <property type="protein sequence ID" value="TIH29946.1"/>
    <property type="molecule type" value="Genomic_DNA"/>
</dbReference>
<evidence type="ECO:0000256" key="2">
    <source>
        <dbReference type="ARBA" id="ARBA00008420"/>
    </source>
</evidence>
<dbReference type="PANTHER" id="PTHR43442:SF3">
    <property type="entry name" value="GLUCONOKINASE-RELATED"/>
    <property type="match status" value="1"/>
</dbReference>
<reference evidence="11 12" key="1">
    <citation type="journal article" date="2019" name="Microorganisms">
        <title>Systematic Affiliation and Genome Analysis of Subtercola vilae DB165(T) with Particular Emphasis on Cold Adaptation of an Isolate from a High-Altitude Cold Volcano Lake.</title>
        <authorList>
            <person name="Villalobos A.S."/>
            <person name="Wiese J."/>
            <person name="Imhoff J.F."/>
            <person name="Dorador C."/>
            <person name="Keller A."/>
            <person name="Hentschel U."/>
        </authorList>
    </citation>
    <scope>NUCLEOTIDE SEQUENCE [LARGE SCALE GENOMIC DNA]</scope>
    <source>
        <strain evidence="11 12">DB165</strain>
    </source>
</reference>
<dbReference type="PANTHER" id="PTHR43442">
    <property type="entry name" value="GLUCONOKINASE-RELATED"/>
    <property type="match status" value="1"/>
</dbReference>
<comment type="caution">
    <text evidence="11">The sequence shown here is derived from an EMBL/GenBank/DDBJ whole genome shotgun (WGS) entry which is preliminary data.</text>
</comment>
<evidence type="ECO:0000313" key="12">
    <source>
        <dbReference type="Proteomes" id="UP000306192"/>
    </source>
</evidence>
<gene>
    <name evidence="11" type="ORF">D4765_17520</name>
</gene>
<dbReference type="GO" id="GO:0046316">
    <property type="term" value="F:gluconokinase activity"/>
    <property type="evidence" value="ECO:0007669"/>
    <property type="project" value="UniProtKB-EC"/>
</dbReference>
<evidence type="ECO:0000313" key="11">
    <source>
        <dbReference type="EMBL" id="TIH29946.1"/>
    </source>
</evidence>
<dbReference type="InterPro" id="IPR027417">
    <property type="entry name" value="P-loop_NTPase"/>
</dbReference>
<organism evidence="11 12">
    <name type="scientific">Subtercola vilae</name>
    <dbReference type="NCBI Taxonomy" id="2056433"/>
    <lineage>
        <taxon>Bacteria</taxon>
        <taxon>Bacillati</taxon>
        <taxon>Actinomycetota</taxon>
        <taxon>Actinomycetes</taxon>
        <taxon>Micrococcales</taxon>
        <taxon>Microbacteriaceae</taxon>
        <taxon>Subtercola</taxon>
    </lineage>
</organism>
<evidence type="ECO:0000256" key="10">
    <source>
        <dbReference type="RuleBase" id="RU363066"/>
    </source>
</evidence>
<dbReference type="EC" id="2.7.1.12" evidence="3 10"/>
<dbReference type="GO" id="GO:0005524">
    <property type="term" value="F:ATP binding"/>
    <property type="evidence" value="ECO:0007669"/>
    <property type="project" value="UniProtKB-KW"/>
</dbReference>
<accession>A0A4T2BKZ5</accession>
<dbReference type="GO" id="GO:0019521">
    <property type="term" value="P:D-gluconate metabolic process"/>
    <property type="evidence" value="ECO:0007669"/>
    <property type="project" value="UniProtKB-KW"/>
</dbReference>
<keyword evidence="5 10" id="KW-0547">Nucleotide-binding</keyword>
<sequence length="159" mass="16518">MGVSGSGKTTVGLALASALGVSFIDGDDLHPAANKAKMAAGTPLTDSDRQPWLAAVGQVLHGEPGRGPVVACSALKKAYRDALRSFAPDTVFLHLAGGSALIRARMVHREHHFMPAALLDSQLDTLEPLQTDERGCVLDTGQTPAAIVGDAVAWLRASV</sequence>
<name>A0A4T2BKZ5_9MICO</name>
<dbReference type="InterPro" id="IPR006001">
    <property type="entry name" value="Therm_gnt_kin"/>
</dbReference>
<keyword evidence="4 10" id="KW-0808">Transferase</keyword>
<evidence type="ECO:0000256" key="7">
    <source>
        <dbReference type="ARBA" id="ARBA00022840"/>
    </source>
</evidence>
<protein>
    <recommendedName>
        <fullName evidence="3 10">Gluconokinase</fullName>
        <ecNumber evidence="3 10">2.7.1.12</ecNumber>
    </recommendedName>
</protein>
<keyword evidence="6 10" id="KW-0418">Kinase</keyword>
<dbReference type="SUPFAM" id="SSF52540">
    <property type="entry name" value="P-loop containing nucleoside triphosphate hydrolases"/>
    <property type="match status" value="1"/>
</dbReference>
<dbReference type="OrthoDB" id="9795716at2"/>
<evidence type="ECO:0000256" key="9">
    <source>
        <dbReference type="ARBA" id="ARBA00048090"/>
    </source>
</evidence>
<keyword evidence="7 10" id="KW-0067">ATP-binding</keyword>
<dbReference type="FunFam" id="3.40.50.300:FF:000522">
    <property type="entry name" value="Gluconokinase"/>
    <property type="match status" value="1"/>
</dbReference>
<dbReference type="Pfam" id="PF01202">
    <property type="entry name" value="SKI"/>
    <property type="match status" value="1"/>
</dbReference>
<evidence type="ECO:0000256" key="1">
    <source>
        <dbReference type="ARBA" id="ARBA00004761"/>
    </source>
</evidence>